<organism evidence="3 4">
    <name type="scientific">Pseudohongiella spirulinae</name>
    <dbReference type="NCBI Taxonomy" id="1249552"/>
    <lineage>
        <taxon>Bacteria</taxon>
        <taxon>Pseudomonadati</taxon>
        <taxon>Pseudomonadota</taxon>
        <taxon>Gammaproteobacteria</taxon>
        <taxon>Pseudomonadales</taxon>
        <taxon>Pseudohongiellaceae</taxon>
        <taxon>Pseudohongiella</taxon>
    </lineage>
</organism>
<dbReference type="Proteomes" id="UP000065641">
    <property type="component" value="Chromosome"/>
</dbReference>
<sequence>MDSSESNQKKHNPDRRFSSDEVADIIRLSLQDESRRHSGNSVDYDELLVIAKDVGVDSEQIDRAVHLLEEEQLTRDKERALWRRFKSHTFIFAAINLLLIIINLFSGADTFWAMYVVFGWGLFLLGHYAGLRYAPQFVEMAEQRTRELMNSRQDTLADTEDRVLFTTSDSMGMTETSGMLSLEDDKLILEYQTVDAVLGVLKTGVKVVDIPLDRLSSARVEQKLWGADLVLQGKNMRVFGNAPGASGGQLRVKLKRPSVSAANELVDGIRTVRDSDEADA</sequence>
<dbReference type="AlphaFoldDB" id="A0A0S2KFS8"/>
<keyword evidence="4" id="KW-1185">Reference proteome</keyword>
<protein>
    <recommendedName>
        <fullName evidence="2">2TM domain-containing protein</fullName>
    </recommendedName>
</protein>
<dbReference type="InterPro" id="IPR025698">
    <property type="entry name" value="2TM_dom"/>
</dbReference>
<dbReference type="OrthoDB" id="3782725at2"/>
<evidence type="ECO:0000313" key="4">
    <source>
        <dbReference type="Proteomes" id="UP000065641"/>
    </source>
</evidence>
<feature type="domain" description="2TM" evidence="2">
    <location>
        <begin position="83"/>
        <end position="130"/>
    </location>
</feature>
<keyword evidence="1" id="KW-1133">Transmembrane helix</keyword>
<evidence type="ECO:0000259" key="2">
    <source>
        <dbReference type="Pfam" id="PF13239"/>
    </source>
</evidence>
<evidence type="ECO:0000313" key="3">
    <source>
        <dbReference type="EMBL" id="ALO47160.1"/>
    </source>
</evidence>
<dbReference type="RefSeq" id="WP_058022580.1">
    <property type="nucleotide sequence ID" value="NZ_CP013189.1"/>
</dbReference>
<dbReference type="STRING" id="1249552.PS2015_2526"/>
<keyword evidence="1" id="KW-0472">Membrane</keyword>
<accession>A0A0S2KFS8</accession>
<dbReference type="EMBL" id="CP013189">
    <property type="protein sequence ID" value="ALO47160.1"/>
    <property type="molecule type" value="Genomic_DNA"/>
</dbReference>
<feature type="transmembrane region" description="Helical" evidence="1">
    <location>
        <begin position="89"/>
        <end position="106"/>
    </location>
</feature>
<gene>
    <name evidence="3" type="ORF">PS2015_2526</name>
</gene>
<reference evidence="3 4" key="1">
    <citation type="submission" date="2015-11" db="EMBL/GenBank/DDBJ databases">
        <authorList>
            <person name="Zhang Y."/>
            <person name="Guo Z."/>
        </authorList>
    </citation>
    <scope>NUCLEOTIDE SEQUENCE [LARGE SCALE GENOMIC DNA]</scope>
    <source>
        <strain evidence="3 4">KCTC 32221</strain>
    </source>
</reference>
<proteinExistence type="predicted"/>
<feature type="transmembrane region" description="Helical" evidence="1">
    <location>
        <begin position="112"/>
        <end position="131"/>
    </location>
</feature>
<evidence type="ECO:0000256" key="1">
    <source>
        <dbReference type="SAM" id="Phobius"/>
    </source>
</evidence>
<dbReference type="Pfam" id="PF13239">
    <property type="entry name" value="2TM"/>
    <property type="match status" value="1"/>
</dbReference>
<keyword evidence="1" id="KW-0812">Transmembrane</keyword>
<dbReference type="KEGG" id="pspi:PS2015_2526"/>
<name>A0A0S2KFS8_9GAMM</name>